<comment type="caution">
    <text evidence="2">The sequence shown here is derived from an EMBL/GenBank/DDBJ whole genome shotgun (WGS) entry which is preliminary data.</text>
</comment>
<dbReference type="Gene3D" id="3.40.50.410">
    <property type="entry name" value="von Willebrand factor, type A domain"/>
    <property type="match status" value="1"/>
</dbReference>
<gene>
    <name evidence="2" type="ORF">EUA07_15975</name>
</gene>
<evidence type="ECO:0000313" key="3">
    <source>
        <dbReference type="Proteomes" id="UP000293291"/>
    </source>
</evidence>
<dbReference type="SMART" id="SM00327">
    <property type="entry name" value="VWA"/>
    <property type="match status" value="1"/>
</dbReference>
<dbReference type="InterPro" id="IPR002035">
    <property type="entry name" value="VWF_A"/>
</dbReference>
<dbReference type="EMBL" id="SDWU01000018">
    <property type="protein sequence ID" value="RYB99643.1"/>
    <property type="molecule type" value="Genomic_DNA"/>
</dbReference>
<accession>A0A4Q2S8W9</accession>
<evidence type="ECO:0000313" key="2">
    <source>
        <dbReference type="EMBL" id="RYB99643.1"/>
    </source>
</evidence>
<organism evidence="2 3">
    <name type="scientific">Nocardioides ganghwensis</name>
    <dbReference type="NCBI Taxonomy" id="252230"/>
    <lineage>
        <taxon>Bacteria</taxon>
        <taxon>Bacillati</taxon>
        <taxon>Actinomycetota</taxon>
        <taxon>Actinomycetes</taxon>
        <taxon>Propionibacteriales</taxon>
        <taxon>Nocardioidaceae</taxon>
        <taxon>Nocardioides</taxon>
    </lineage>
</organism>
<feature type="domain" description="VWFA" evidence="1">
    <location>
        <begin position="15"/>
        <end position="191"/>
    </location>
</feature>
<reference evidence="2 3" key="1">
    <citation type="submission" date="2019-01" db="EMBL/GenBank/DDBJ databases">
        <title>Novel species of Nocardioides.</title>
        <authorList>
            <person name="Liu Q."/>
            <person name="Xin Y.-H."/>
        </authorList>
    </citation>
    <scope>NUCLEOTIDE SEQUENCE [LARGE SCALE GENOMIC DNA]</scope>
    <source>
        <strain evidence="2 3">CGMCC 4.6875</strain>
    </source>
</reference>
<dbReference type="PROSITE" id="PS50234">
    <property type="entry name" value="VWFA"/>
    <property type="match status" value="1"/>
</dbReference>
<dbReference type="RefSeq" id="WP_129456174.1">
    <property type="nucleotide sequence ID" value="NZ_JACXYX010000005.1"/>
</dbReference>
<dbReference type="OrthoDB" id="9806395at2"/>
<dbReference type="AlphaFoldDB" id="A0A4Q2S8W9"/>
<evidence type="ECO:0000259" key="1">
    <source>
        <dbReference type="PROSITE" id="PS50234"/>
    </source>
</evidence>
<dbReference type="Proteomes" id="UP000293291">
    <property type="component" value="Unassembled WGS sequence"/>
</dbReference>
<dbReference type="Pfam" id="PF00092">
    <property type="entry name" value="VWA"/>
    <property type="match status" value="1"/>
</dbReference>
<sequence length="227" mass="24104">MTFRPGARLAGRPLHFIFLLDASGSMAVDGKIDALNQAIRDALPHLRDLASQNPFVEILVRAVAFSDGARWHIGDPSPVHDVSWPPVVAGGYTDLGAALVKVAEVLTVPPMEARAFPPVLVVVSDGRPTDDFEAGLERLMAEPWGRRAVRLAIAIGSDADLDVLSRFIGDPDIPPFTANDPEQLAYLVRFVSTAASQLASSPAGAESSRVVPTPDVPVAADGSLLVW</sequence>
<name>A0A4Q2S8W9_9ACTN</name>
<proteinExistence type="predicted"/>
<protein>
    <submittedName>
        <fullName evidence="2">VWA domain-containing protein</fullName>
    </submittedName>
</protein>
<dbReference type="InterPro" id="IPR036465">
    <property type="entry name" value="vWFA_dom_sf"/>
</dbReference>
<keyword evidence="3" id="KW-1185">Reference proteome</keyword>
<dbReference type="SUPFAM" id="SSF53300">
    <property type="entry name" value="vWA-like"/>
    <property type="match status" value="1"/>
</dbReference>